<name>G2GXF6_9ENTR</name>
<dbReference type="Proteomes" id="UP000004116">
    <property type="component" value="Unassembled WGS sequence"/>
</dbReference>
<accession>G2GXF6</accession>
<keyword evidence="3" id="KW-1185">Reference proteome</keyword>
<dbReference type="PATRIC" id="fig|1005043.3.peg.412"/>
<evidence type="ECO:0000313" key="2">
    <source>
        <dbReference type="EMBL" id="EGY29578.1"/>
    </source>
</evidence>
<dbReference type="AlphaFoldDB" id="G2GXF6"/>
<reference evidence="2 3" key="1">
    <citation type="journal article" date="2012" name="Genome Res.">
        <title>Genomic basis of endosymbiont-conferred protection against an insect parasitoid.</title>
        <authorList>
            <person name="Hansen A.K."/>
            <person name="Vorburger C."/>
            <person name="Moran N.A."/>
        </authorList>
    </citation>
    <scope>NUCLEOTIDE SEQUENCE [LARGE SCALE GENOMIC DNA]</scope>
    <source>
        <strain evidence="3">R5.15</strain>
    </source>
</reference>
<dbReference type="EMBL" id="AGCA01000095">
    <property type="protein sequence ID" value="EGY29578.1"/>
    <property type="molecule type" value="Genomic_DNA"/>
</dbReference>
<keyword evidence="1" id="KW-0472">Membrane</keyword>
<comment type="caution">
    <text evidence="2">The sequence shown here is derived from an EMBL/GenBank/DDBJ whole genome shotgun (WGS) entry which is preliminary data.</text>
</comment>
<keyword evidence="1" id="KW-1133">Transmembrane helix</keyword>
<proteinExistence type="predicted"/>
<feature type="transmembrane region" description="Helical" evidence="1">
    <location>
        <begin position="54"/>
        <end position="76"/>
    </location>
</feature>
<evidence type="ECO:0000313" key="3">
    <source>
        <dbReference type="Proteomes" id="UP000004116"/>
    </source>
</evidence>
<sequence length="153" mass="17112">NKLDEYTLLTVPYRHSRILYAFTCFQGIIFVIGGLGCIIMYYHLNKHFTAPDNYTIPFFVALWVMACAGEAITSMLHYAMPFHRLLAILVSEEENSDSHYQGVTMSKPAKVTVAIFSLFLTFTFPLSASTGIQDVEVGFSPGRMAKEVVLTAI</sequence>
<keyword evidence="1" id="KW-0812">Transmembrane</keyword>
<feature type="transmembrane region" description="Helical" evidence="1">
    <location>
        <begin position="18"/>
        <end position="42"/>
    </location>
</feature>
<protein>
    <submittedName>
        <fullName evidence="2">Uncharacterized protein</fullName>
    </submittedName>
</protein>
<feature type="non-terminal residue" evidence="2">
    <location>
        <position position="1"/>
    </location>
</feature>
<gene>
    <name evidence="2" type="ORF">Rin_00004480</name>
</gene>
<evidence type="ECO:0000256" key="1">
    <source>
        <dbReference type="SAM" id="Phobius"/>
    </source>
</evidence>
<organism evidence="2 3">
    <name type="scientific">Candidatus Regiella insecticola 5.15</name>
    <dbReference type="NCBI Taxonomy" id="1005043"/>
    <lineage>
        <taxon>Bacteria</taxon>
        <taxon>Pseudomonadati</taxon>
        <taxon>Pseudomonadota</taxon>
        <taxon>Gammaproteobacteria</taxon>
        <taxon>Enterobacterales</taxon>
        <taxon>Enterobacteriaceae</taxon>
        <taxon>aphid secondary symbionts</taxon>
        <taxon>Candidatus Regiella</taxon>
    </lineage>
</organism>